<keyword evidence="4" id="KW-0449">Lipoprotein</keyword>
<dbReference type="Gene3D" id="2.40.40.10">
    <property type="entry name" value="RlpA-like domain"/>
    <property type="match status" value="1"/>
</dbReference>
<dbReference type="RefSeq" id="WP_021711102.1">
    <property type="nucleotide sequence ID" value="NZ_BAOB01000135.1"/>
</dbReference>
<dbReference type="STRING" id="1219077.VAZ01S_072_00270"/>
<evidence type="ECO:0000259" key="6">
    <source>
        <dbReference type="PROSITE" id="PS51724"/>
    </source>
</evidence>
<dbReference type="InterPro" id="IPR012997">
    <property type="entry name" value="RplA"/>
</dbReference>
<evidence type="ECO:0000256" key="5">
    <source>
        <dbReference type="RuleBase" id="RU003495"/>
    </source>
</evidence>
<dbReference type="Pfam" id="PF03330">
    <property type="entry name" value="DPBB_1"/>
    <property type="match status" value="1"/>
</dbReference>
<dbReference type="InterPro" id="IPR036908">
    <property type="entry name" value="RlpA-like_sf"/>
</dbReference>
<dbReference type="FunFam" id="2.40.40.10:FF:000003">
    <property type="entry name" value="Endolytic peptidoglycan transglycosylase RlpA"/>
    <property type="match status" value="1"/>
</dbReference>
<dbReference type="InterPro" id="IPR007730">
    <property type="entry name" value="SPOR-like_dom"/>
</dbReference>
<dbReference type="PROSITE" id="PS51257">
    <property type="entry name" value="PROKAR_LIPOPROTEIN"/>
    <property type="match status" value="1"/>
</dbReference>
<dbReference type="PANTHER" id="PTHR34183">
    <property type="entry name" value="ENDOLYTIC PEPTIDOGLYCAN TRANSGLYCOSYLASE RLPA"/>
    <property type="match status" value="1"/>
</dbReference>
<dbReference type="AlphaFoldDB" id="U3CGG1"/>
<keyword evidence="1" id="KW-0732">Signal</keyword>
<dbReference type="eggNOG" id="COG0797">
    <property type="taxonomic scope" value="Bacteria"/>
</dbReference>
<feature type="domain" description="SPOR" evidence="6">
    <location>
        <begin position="187"/>
        <end position="263"/>
    </location>
</feature>
<sequence>MQKQSLYSLIFCTLILAGCSTPNKKEPQGRYELENDVAPTNPLSVEHIEDAHPQYEPYSLGGNRDYHLRGQDYKIIQDVAGFKQTGRASWYGKKFQGHLTSNGEIYDMYSMTAAHKTLPLPSFVKVTNTDNGKSTIVRVNDRGPFHPGRIIDLSYAAASKIDVIKTGTANVEIEVITVERPTDEAALEAHPKYVVQVASSTDKERTRTLAEKIGQQLSTDAFLESTSTKHRLMLGPFNDYSLTQSILDKVKSLGYSTAFIKKHKLDK</sequence>
<proteinExistence type="inferred from homology"/>
<dbReference type="PANTHER" id="PTHR34183:SF1">
    <property type="entry name" value="ENDOLYTIC PEPTIDOGLYCAN TRANSGLYCOSYLASE RLPA"/>
    <property type="match status" value="1"/>
</dbReference>
<comment type="subcellular location">
    <subcellularLocation>
        <location evidence="4">Cell membrane</location>
        <topology evidence="4">Lipid-anchor</topology>
    </subcellularLocation>
</comment>
<keyword evidence="3 4" id="KW-0961">Cell wall biogenesis/degradation</keyword>
<dbReference type="InterPro" id="IPR036680">
    <property type="entry name" value="SPOR-like_sf"/>
</dbReference>
<dbReference type="SUPFAM" id="SSF50685">
    <property type="entry name" value="Barwin-like endoglucanases"/>
    <property type="match status" value="1"/>
</dbReference>
<dbReference type="Gene3D" id="3.30.70.1070">
    <property type="entry name" value="Sporulation related repeat"/>
    <property type="match status" value="1"/>
</dbReference>
<dbReference type="HAMAP" id="MF_02071">
    <property type="entry name" value="RlpA"/>
    <property type="match status" value="1"/>
</dbReference>
<comment type="function">
    <text evidence="4">Lytic transglycosylase with a strong preference for naked glycan strands that lack stem peptides.</text>
</comment>
<dbReference type="GO" id="GO:0009279">
    <property type="term" value="C:cell outer membrane"/>
    <property type="evidence" value="ECO:0007669"/>
    <property type="project" value="TreeGrafter"/>
</dbReference>
<dbReference type="GO" id="GO:0071555">
    <property type="term" value="P:cell wall organization"/>
    <property type="evidence" value="ECO:0007669"/>
    <property type="project" value="UniProtKB-KW"/>
</dbReference>
<dbReference type="InterPro" id="IPR034718">
    <property type="entry name" value="RlpA"/>
</dbReference>
<evidence type="ECO:0000256" key="2">
    <source>
        <dbReference type="ARBA" id="ARBA00023239"/>
    </source>
</evidence>
<dbReference type="EMBL" id="BATL01000072">
    <property type="protein sequence ID" value="GAD77363.1"/>
    <property type="molecule type" value="Genomic_DNA"/>
</dbReference>
<dbReference type="GO" id="GO:0005886">
    <property type="term" value="C:plasma membrane"/>
    <property type="evidence" value="ECO:0007669"/>
    <property type="project" value="UniProtKB-SubCell"/>
</dbReference>
<dbReference type="GO" id="GO:0008932">
    <property type="term" value="F:lytic endotransglycosylase activity"/>
    <property type="evidence" value="ECO:0007669"/>
    <property type="project" value="UniProtKB-UniRule"/>
</dbReference>
<evidence type="ECO:0000256" key="4">
    <source>
        <dbReference type="HAMAP-Rule" id="MF_02071"/>
    </source>
</evidence>
<keyword evidence="2 4" id="KW-0456">Lyase</keyword>
<dbReference type="GO" id="GO:0042834">
    <property type="term" value="F:peptidoglycan binding"/>
    <property type="evidence" value="ECO:0007669"/>
    <property type="project" value="InterPro"/>
</dbReference>
<keyword evidence="4" id="KW-1003">Cell membrane</keyword>
<dbReference type="Proteomes" id="UP000016567">
    <property type="component" value="Unassembled WGS sequence"/>
</dbReference>
<evidence type="ECO:0000256" key="1">
    <source>
        <dbReference type="ARBA" id="ARBA00022729"/>
    </source>
</evidence>
<comment type="similarity">
    <text evidence="4 5">Belongs to the RlpA family.</text>
</comment>
<evidence type="ECO:0000256" key="3">
    <source>
        <dbReference type="ARBA" id="ARBA00023316"/>
    </source>
</evidence>
<protein>
    <recommendedName>
        <fullName evidence="4">Endolytic peptidoglycan transglycosylase RlpA</fullName>
        <ecNumber evidence="4">4.2.2.-</ecNumber>
    </recommendedName>
</protein>
<evidence type="ECO:0000313" key="8">
    <source>
        <dbReference type="Proteomes" id="UP000016567"/>
    </source>
</evidence>
<dbReference type="GO" id="GO:0000270">
    <property type="term" value="P:peptidoglycan metabolic process"/>
    <property type="evidence" value="ECO:0007669"/>
    <property type="project" value="UniProtKB-UniRule"/>
</dbReference>
<name>U3CGG1_9VIBR</name>
<organism evidence="7 8">
    <name type="scientific">Vibrio azureus NBRC 104587</name>
    <dbReference type="NCBI Taxonomy" id="1219077"/>
    <lineage>
        <taxon>Bacteria</taxon>
        <taxon>Pseudomonadati</taxon>
        <taxon>Pseudomonadota</taxon>
        <taxon>Gammaproteobacteria</taxon>
        <taxon>Vibrionales</taxon>
        <taxon>Vibrionaceae</taxon>
        <taxon>Vibrio</taxon>
    </lineage>
</organism>
<dbReference type="PROSITE" id="PS51724">
    <property type="entry name" value="SPOR"/>
    <property type="match status" value="1"/>
</dbReference>
<accession>U3CGG1</accession>
<gene>
    <name evidence="4" type="primary">rlpA</name>
    <name evidence="7" type="ORF">VAZ01S_072_00270</name>
</gene>
<keyword evidence="8" id="KW-1185">Reference proteome</keyword>
<comment type="caution">
    <text evidence="7">The sequence shown here is derived from an EMBL/GenBank/DDBJ whole genome shotgun (WGS) entry which is preliminary data.</text>
</comment>
<dbReference type="InterPro" id="IPR009009">
    <property type="entry name" value="RlpA-like_DPBB"/>
</dbReference>
<dbReference type="EC" id="4.2.2.-" evidence="4"/>
<reference evidence="7 8" key="1">
    <citation type="submission" date="2013-09" db="EMBL/GenBank/DDBJ databases">
        <title>Whole genome shotgun sequence of Vibrio azureus NBRC 104587.</title>
        <authorList>
            <person name="Isaki S."/>
            <person name="Hosoyama A."/>
            <person name="Numata M."/>
            <person name="Hashimoto M."/>
            <person name="Hosoyama Y."/>
            <person name="Tsuchikane K."/>
            <person name="Noguchi M."/>
            <person name="Hirakata S."/>
            <person name="Ichikawa N."/>
            <person name="Ohji S."/>
            <person name="Yamazoe A."/>
            <person name="Fujita N."/>
        </authorList>
    </citation>
    <scope>NUCLEOTIDE SEQUENCE [LARGE SCALE GENOMIC DNA]</scope>
    <source>
        <strain evidence="7 8">NBRC 104587</strain>
    </source>
</reference>
<evidence type="ECO:0000313" key="7">
    <source>
        <dbReference type="EMBL" id="GAD77363.1"/>
    </source>
</evidence>
<keyword evidence="4" id="KW-0564">Palmitate</keyword>
<dbReference type="CDD" id="cd22268">
    <property type="entry name" value="DPBB_RlpA-like"/>
    <property type="match status" value="1"/>
</dbReference>
<dbReference type="OrthoDB" id="9779128at2"/>
<dbReference type="SUPFAM" id="SSF110997">
    <property type="entry name" value="Sporulation related repeat"/>
    <property type="match status" value="1"/>
</dbReference>
<dbReference type="Pfam" id="PF05036">
    <property type="entry name" value="SPOR"/>
    <property type="match status" value="1"/>
</dbReference>
<keyword evidence="4" id="KW-0472">Membrane</keyword>
<dbReference type="NCBIfam" id="TIGR00413">
    <property type="entry name" value="rlpA"/>
    <property type="match status" value="1"/>
</dbReference>